<name>A0A8S9NK77_BRACR</name>
<comment type="caution">
    <text evidence="2">The sequence shown here is derived from an EMBL/GenBank/DDBJ whole genome shotgun (WGS) entry which is preliminary data.</text>
</comment>
<gene>
    <name evidence="2" type="ORF">F2Q69_00044164</name>
</gene>
<proteinExistence type="predicted"/>
<organism evidence="2 3">
    <name type="scientific">Brassica cretica</name>
    <name type="common">Mustard</name>
    <dbReference type="NCBI Taxonomy" id="69181"/>
    <lineage>
        <taxon>Eukaryota</taxon>
        <taxon>Viridiplantae</taxon>
        <taxon>Streptophyta</taxon>
        <taxon>Embryophyta</taxon>
        <taxon>Tracheophyta</taxon>
        <taxon>Spermatophyta</taxon>
        <taxon>Magnoliopsida</taxon>
        <taxon>eudicotyledons</taxon>
        <taxon>Gunneridae</taxon>
        <taxon>Pentapetalae</taxon>
        <taxon>rosids</taxon>
        <taxon>malvids</taxon>
        <taxon>Brassicales</taxon>
        <taxon>Brassicaceae</taxon>
        <taxon>Brassiceae</taxon>
        <taxon>Brassica</taxon>
    </lineage>
</organism>
<sequence length="106" mass="11993">MHSLRRNNFIFEAASKTTREALLNPSRFPEFENITSAINAFQQAIEARDLLSEIQIRSEIRSESAPKIGYPGCPDPNPDSKILDASKPNPNPDILIFRFGYPDPYI</sequence>
<reference evidence="2" key="1">
    <citation type="submission" date="2019-12" db="EMBL/GenBank/DDBJ databases">
        <title>Genome sequencing and annotation of Brassica cretica.</title>
        <authorList>
            <person name="Studholme D.J."/>
            <person name="Sarris P."/>
        </authorList>
    </citation>
    <scope>NUCLEOTIDE SEQUENCE</scope>
    <source>
        <strain evidence="2">PFS-109/04</strain>
        <tissue evidence="2">Leaf</tissue>
    </source>
</reference>
<dbReference type="EMBL" id="QGKX02001621">
    <property type="protein sequence ID" value="KAF3501383.1"/>
    <property type="molecule type" value="Genomic_DNA"/>
</dbReference>
<dbReference type="AlphaFoldDB" id="A0A8S9NK77"/>
<evidence type="ECO:0000313" key="2">
    <source>
        <dbReference type="EMBL" id="KAF3501383.1"/>
    </source>
</evidence>
<accession>A0A8S9NK77</accession>
<protein>
    <submittedName>
        <fullName evidence="2">Uncharacterized protein</fullName>
    </submittedName>
</protein>
<evidence type="ECO:0000256" key="1">
    <source>
        <dbReference type="SAM" id="MobiDB-lite"/>
    </source>
</evidence>
<evidence type="ECO:0000313" key="3">
    <source>
        <dbReference type="Proteomes" id="UP000712600"/>
    </source>
</evidence>
<feature type="region of interest" description="Disordered" evidence="1">
    <location>
        <begin position="65"/>
        <end position="88"/>
    </location>
</feature>
<dbReference type="Proteomes" id="UP000712600">
    <property type="component" value="Unassembled WGS sequence"/>
</dbReference>